<dbReference type="RefSeq" id="WP_310234321.1">
    <property type="nucleotide sequence ID" value="NZ_JAVDWO010000005.1"/>
</dbReference>
<evidence type="ECO:0000256" key="6">
    <source>
        <dbReference type="ARBA" id="ARBA00023136"/>
    </source>
</evidence>
<keyword evidence="8" id="KW-0732">Signal</keyword>
<keyword evidence="12" id="KW-1185">Reference proteome</keyword>
<dbReference type="InterPro" id="IPR011066">
    <property type="entry name" value="MscS_channel_C_sf"/>
</dbReference>
<keyword evidence="4 7" id="KW-0812">Transmembrane</keyword>
<dbReference type="Gene3D" id="2.30.30.60">
    <property type="match status" value="1"/>
</dbReference>
<evidence type="ECO:0000256" key="7">
    <source>
        <dbReference type="RuleBase" id="RU369025"/>
    </source>
</evidence>
<keyword evidence="5 7" id="KW-1133">Transmembrane helix</keyword>
<dbReference type="PANTHER" id="PTHR30221">
    <property type="entry name" value="SMALL-CONDUCTANCE MECHANOSENSITIVE CHANNEL"/>
    <property type="match status" value="1"/>
</dbReference>
<feature type="domain" description="Mechanosensitive ion channel MscS C-terminal" evidence="10">
    <location>
        <begin position="257"/>
        <end position="338"/>
    </location>
</feature>
<reference evidence="11 12" key="1">
    <citation type="submission" date="2023-07" db="EMBL/GenBank/DDBJ databases">
        <title>Sorghum-associated microbial communities from plants grown in Nebraska, USA.</title>
        <authorList>
            <person name="Schachtman D."/>
        </authorList>
    </citation>
    <scope>NUCLEOTIDE SEQUENCE [LARGE SCALE GENOMIC DNA]</scope>
    <source>
        <strain evidence="11 12">4099</strain>
    </source>
</reference>
<dbReference type="Gene3D" id="1.10.287.1260">
    <property type="match status" value="1"/>
</dbReference>
<comment type="subcellular location">
    <subcellularLocation>
        <location evidence="7">Cell inner membrane</location>
        <topology evidence="7">Multi-pass membrane protein</topology>
    </subcellularLocation>
    <subcellularLocation>
        <location evidence="1">Cell membrane</location>
        <topology evidence="1">Multi-pass membrane protein</topology>
    </subcellularLocation>
</comment>
<comment type="similarity">
    <text evidence="2 7">Belongs to the MscS (TC 1.A.23) family.</text>
</comment>
<evidence type="ECO:0000256" key="3">
    <source>
        <dbReference type="ARBA" id="ARBA00022475"/>
    </source>
</evidence>
<evidence type="ECO:0000256" key="4">
    <source>
        <dbReference type="ARBA" id="ARBA00022692"/>
    </source>
</evidence>
<dbReference type="InterPro" id="IPR006685">
    <property type="entry name" value="MscS_channel_2nd"/>
</dbReference>
<dbReference type="SUPFAM" id="SSF50182">
    <property type="entry name" value="Sm-like ribonucleoproteins"/>
    <property type="match status" value="1"/>
</dbReference>
<evidence type="ECO:0000259" key="9">
    <source>
        <dbReference type="Pfam" id="PF00924"/>
    </source>
</evidence>
<feature type="transmembrane region" description="Helical" evidence="7">
    <location>
        <begin position="163"/>
        <end position="181"/>
    </location>
</feature>
<comment type="function">
    <text evidence="7">Mechanosensitive channel that participates in the regulation of osmotic pressure changes within the cell, opening in response to stretch forces in the membrane lipid bilayer, without the need for other proteins. Contributes to normal resistance to hypoosmotic shock. Forms an ion channel of 1.0 nanosiemens conductance with a slight preference for anions.</text>
</comment>
<dbReference type="InterPro" id="IPR045275">
    <property type="entry name" value="MscS_archaea/bacteria_type"/>
</dbReference>
<evidence type="ECO:0000256" key="5">
    <source>
        <dbReference type="ARBA" id="ARBA00022989"/>
    </source>
</evidence>
<feature type="transmembrane region" description="Helical" evidence="7">
    <location>
        <begin position="139"/>
        <end position="157"/>
    </location>
</feature>
<evidence type="ECO:0000256" key="2">
    <source>
        <dbReference type="ARBA" id="ARBA00008017"/>
    </source>
</evidence>
<dbReference type="EMBL" id="JAVDWO010000005">
    <property type="protein sequence ID" value="MDR7192857.1"/>
    <property type="molecule type" value="Genomic_DNA"/>
</dbReference>
<keyword evidence="7" id="KW-0997">Cell inner membrane</keyword>
<evidence type="ECO:0000259" key="10">
    <source>
        <dbReference type="Pfam" id="PF21082"/>
    </source>
</evidence>
<sequence length="401" mass="43001">MHDVPLPKLFPARLTRVTGYVLIALLAGALAAPVHAAAPGVSTSAVGAAPAAQPVPAPPAAAATVHDSVVDEVDVRTRLEQVYDEAELRVLRLLANLPLLLAAALIVFAASWIGGFVSQRLHWLRLRTRNPYLDGLMRRAVRAVILLIGFLVALDLLNATALVGAMLGSAGVLGLALGFAFKDIAENYIAGILLSLRRPFEPGELVRIDSYEGKVAALSARAMTLITLEGNELRLPNALVFKAVILNYTSNPKRRFDFTFSIDASQSIRKAHAIAMEEIASIADVLTDPAPSWTVVEFGASGSVLRFFGWVDQRHSDLGKTRSEAIRLVKGAFWREGIQGPKTTTHVVLAKDEATATPALADQEPATSAGVDTSVNRDIDRQVAEVQSTDERNLLTLKDAT</sequence>
<dbReference type="InterPro" id="IPR011014">
    <property type="entry name" value="MscS_channel_TM-2"/>
</dbReference>
<gene>
    <name evidence="11" type="ORF">J2W68_001573</name>
</gene>
<feature type="transmembrane region" description="Helical" evidence="7">
    <location>
        <begin position="97"/>
        <end position="118"/>
    </location>
</feature>
<keyword evidence="3" id="KW-1003">Cell membrane</keyword>
<dbReference type="Pfam" id="PF21082">
    <property type="entry name" value="MS_channel_3rd"/>
    <property type="match status" value="1"/>
</dbReference>
<keyword evidence="7" id="KW-0406">Ion transport</keyword>
<keyword evidence="7" id="KW-0813">Transport</keyword>
<evidence type="ECO:0000256" key="8">
    <source>
        <dbReference type="SAM" id="SignalP"/>
    </source>
</evidence>
<dbReference type="InterPro" id="IPR023408">
    <property type="entry name" value="MscS_beta-dom_sf"/>
</dbReference>
<dbReference type="Pfam" id="PF00924">
    <property type="entry name" value="MS_channel_2nd"/>
    <property type="match status" value="1"/>
</dbReference>
<organism evidence="11 12">
    <name type="scientific">Luteimonas terrae</name>
    <dbReference type="NCBI Taxonomy" id="1530191"/>
    <lineage>
        <taxon>Bacteria</taxon>
        <taxon>Pseudomonadati</taxon>
        <taxon>Pseudomonadota</taxon>
        <taxon>Gammaproteobacteria</taxon>
        <taxon>Lysobacterales</taxon>
        <taxon>Lysobacteraceae</taxon>
        <taxon>Luteimonas</taxon>
    </lineage>
</organism>
<keyword evidence="7" id="KW-0407">Ion channel</keyword>
<protein>
    <recommendedName>
        <fullName evidence="7">Small-conductance mechanosensitive channel</fullName>
    </recommendedName>
</protein>
<keyword evidence="6 7" id="KW-0472">Membrane</keyword>
<evidence type="ECO:0000256" key="1">
    <source>
        <dbReference type="ARBA" id="ARBA00004651"/>
    </source>
</evidence>
<feature type="domain" description="Mechanosensitive ion channel MscS" evidence="9">
    <location>
        <begin position="183"/>
        <end position="249"/>
    </location>
</feature>
<proteinExistence type="inferred from homology"/>
<evidence type="ECO:0000313" key="11">
    <source>
        <dbReference type="EMBL" id="MDR7192857.1"/>
    </source>
</evidence>
<name>A0ABU1XVR5_9GAMM</name>
<dbReference type="PANTHER" id="PTHR30221:SF1">
    <property type="entry name" value="SMALL-CONDUCTANCE MECHANOSENSITIVE CHANNEL"/>
    <property type="match status" value="1"/>
</dbReference>
<dbReference type="Gene3D" id="3.30.70.100">
    <property type="match status" value="1"/>
</dbReference>
<comment type="caution">
    <text evidence="7">Lacks conserved residue(s) required for the propagation of feature annotation.</text>
</comment>
<dbReference type="InterPro" id="IPR049278">
    <property type="entry name" value="MS_channel_C"/>
</dbReference>
<feature type="signal peptide" evidence="8">
    <location>
        <begin position="1"/>
        <end position="36"/>
    </location>
</feature>
<comment type="subunit">
    <text evidence="7">Homoheptamer.</text>
</comment>
<dbReference type="SUPFAM" id="SSF82689">
    <property type="entry name" value="Mechanosensitive channel protein MscS (YggB), C-terminal domain"/>
    <property type="match status" value="1"/>
</dbReference>
<feature type="chain" id="PRO_5045528453" description="Small-conductance mechanosensitive channel" evidence="8">
    <location>
        <begin position="37"/>
        <end position="401"/>
    </location>
</feature>
<evidence type="ECO:0000313" key="12">
    <source>
        <dbReference type="Proteomes" id="UP001256588"/>
    </source>
</evidence>
<comment type="caution">
    <text evidence="11">The sequence shown here is derived from an EMBL/GenBank/DDBJ whole genome shotgun (WGS) entry which is preliminary data.</text>
</comment>
<dbReference type="InterPro" id="IPR010920">
    <property type="entry name" value="LSM_dom_sf"/>
</dbReference>
<dbReference type="Proteomes" id="UP001256588">
    <property type="component" value="Unassembled WGS sequence"/>
</dbReference>
<accession>A0ABU1XVR5</accession>
<dbReference type="SUPFAM" id="SSF82861">
    <property type="entry name" value="Mechanosensitive channel protein MscS (YggB), transmembrane region"/>
    <property type="match status" value="1"/>
</dbReference>